<feature type="domain" description="NIDO" evidence="1">
    <location>
        <begin position="124"/>
        <end position="265"/>
    </location>
</feature>
<dbReference type="PANTHER" id="PTHR13802">
    <property type="entry name" value="MUCIN 4-RELATED"/>
    <property type="match status" value="1"/>
</dbReference>
<dbReference type="Pfam" id="PF06119">
    <property type="entry name" value="NIDO"/>
    <property type="match status" value="1"/>
</dbReference>
<dbReference type="PANTHER" id="PTHR13802:SF59">
    <property type="entry name" value="SUSHI DOMAIN-CONTAINING PROTEIN 2"/>
    <property type="match status" value="1"/>
</dbReference>
<evidence type="ECO:0000313" key="2">
    <source>
        <dbReference type="EMBL" id="KAK7482407.1"/>
    </source>
</evidence>
<keyword evidence="3" id="KW-1185">Reference proteome</keyword>
<protein>
    <recommendedName>
        <fullName evidence="1">NIDO domain-containing protein</fullName>
    </recommendedName>
</protein>
<dbReference type="SMART" id="SM00539">
    <property type="entry name" value="NIDO"/>
    <property type="match status" value="1"/>
</dbReference>
<evidence type="ECO:0000313" key="3">
    <source>
        <dbReference type="Proteomes" id="UP001519460"/>
    </source>
</evidence>
<dbReference type="PROSITE" id="PS51220">
    <property type="entry name" value="NIDO"/>
    <property type="match status" value="1"/>
</dbReference>
<accession>A0ABD0K4M4</accession>
<comment type="caution">
    <text evidence="2">The sequence shown here is derived from an EMBL/GenBank/DDBJ whole genome shotgun (WGS) entry which is preliminary data.</text>
</comment>
<name>A0ABD0K4M4_9CAEN</name>
<gene>
    <name evidence="2" type="ORF">BaRGS_00026329</name>
</gene>
<organism evidence="2 3">
    <name type="scientific">Batillaria attramentaria</name>
    <dbReference type="NCBI Taxonomy" id="370345"/>
    <lineage>
        <taxon>Eukaryota</taxon>
        <taxon>Metazoa</taxon>
        <taxon>Spiralia</taxon>
        <taxon>Lophotrochozoa</taxon>
        <taxon>Mollusca</taxon>
        <taxon>Gastropoda</taxon>
        <taxon>Caenogastropoda</taxon>
        <taxon>Sorbeoconcha</taxon>
        <taxon>Cerithioidea</taxon>
        <taxon>Batillariidae</taxon>
        <taxon>Batillaria</taxon>
    </lineage>
</organism>
<reference evidence="2 3" key="1">
    <citation type="journal article" date="2023" name="Sci. Data">
        <title>Genome assembly of the Korean intertidal mud-creeper Batillaria attramentaria.</title>
        <authorList>
            <person name="Patra A.K."/>
            <person name="Ho P.T."/>
            <person name="Jun S."/>
            <person name="Lee S.J."/>
            <person name="Kim Y."/>
            <person name="Won Y.J."/>
        </authorList>
    </citation>
    <scope>NUCLEOTIDE SEQUENCE [LARGE SCALE GENOMIC DNA]</scope>
    <source>
        <strain evidence="2">Wonlab-2016</strain>
    </source>
</reference>
<dbReference type="Proteomes" id="UP001519460">
    <property type="component" value="Unassembled WGS sequence"/>
</dbReference>
<dbReference type="InterPro" id="IPR003886">
    <property type="entry name" value="NIDO_dom"/>
</dbReference>
<dbReference type="EMBL" id="JACVVK020000245">
    <property type="protein sequence ID" value="KAK7482407.1"/>
    <property type="molecule type" value="Genomic_DNA"/>
</dbReference>
<evidence type="ECO:0000259" key="1">
    <source>
        <dbReference type="PROSITE" id="PS51220"/>
    </source>
</evidence>
<proteinExistence type="predicted"/>
<dbReference type="AlphaFoldDB" id="A0ABD0K4M4"/>
<sequence>MVVRLARTFLSASAVFRCWPQNAVGSIWTVLLLKTVFLLTPQVASGLPLSMLYPFNRTAGDSDTEKSDDGGSGKVSLTQPFPFFGRRHDKLYVNNNGLISFVSELRTYRPSDFPLRDPTPVIAPFWADVDIDKVGGRVWYRETNDSQVLTRAVDDVTKLGAGLWTFRPTTAFVATWDHVGFYGAANEGKEKRNTFQVVLVHDWNMSFAIFIYHEIEWTTGSNSHGTPESGLGGNPAQTPALLAISWACAEKAGIALHVLWDFIRT</sequence>
<dbReference type="InterPro" id="IPR051495">
    <property type="entry name" value="Epithelial_Barrier/Signaling"/>
</dbReference>
<feature type="non-terminal residue" evidence="2">
    <location>
        <position position="265"/>
    </location>
</feature>